<evidence type="ECO:0000256" key="4">
    <source>
        <dbReference type="ARBA" id="ARBA00013208"/>
    </source>
</evidence>
<dbReference type="PANTHER" id="PTHR43390:SF1">
    <property type="entry name" value="CHLOROPLAST PROCESSING PEPTIDASE"/>
    <property type="match status" value="1"/>
</dbReference>
<keyword evidence="7 12" id="KW-0645">Protease</keyword>
<evidence type="ECO:0000256" key="1">
    <source>
        <dbReference type="ARBA" id="ARBA00000677"/>
    </source>
</evidence>
<comment type="caution">
    <text evidence="13">Lacks conserved residue(s) required for the propagation of feature annotation.</text>
</comment>
<dbReference type="InterPro" id="IPR019766">
    <property type="entry name" value="Sign_pep_all-beta_subdom"/>
</dbReference>
<evidence type="ECO:0000256" key="2">
    <source>
        <dbReference type="ARBA" id="ARBA00004651"/>
    </source>
</evidence>
<keyword evidence="10 12" id="KW-1133">Transmembrane helix</keyword>
<keyword evidence="16" id="KW-1185">Reference proteome</keyword>
<dbReference type="CDD" id="cd06530">
    <property type="entry name" value="S26_SPase_I"/>
    <property type="match status" value="1"/>
</dbReference>
<dbReference type="NCBIfam" id="NF008114">
    <property type="entry name" value="PRK10861.1"/>
    <property type="match status" value="1"/>
</dbReference>
<comment type="caution">
    <text evidence="15">The sequence shown here is derived from an EMBL/GenBank/DDBJ whole genome shotgun (WGS) entry which is preliminary data.</text>
</comment>
<evidence type="ECO:0000256" key="8">
    <source>
        <dbReference type="ARBA" id="ARBA00022692"/>
    </source>
</evidence>
<dbReference type="PANTHER" id="PTHR43390">
    <property type="entry name" value="SIGNAL PEPTIDASE I"/>
    <property type="match status" value="1"/>
</dbReference>
<organism evidence="15 16">
    <name type="scientific">Pseudaeromonas paramecii</name>
    <dbReference type="NCBI Taxonomy" id="2138166"/>
    <lineage>
        <taxon>Bacteria</taxon>
        <taxon>Pseudomonadati</taxon>
        <taxon>Pseudomonadota</taxon>
        <taxon>Gammaproteobacteria</taxon>
        <taxon>Aeromonadales</taxon>
        <taxon>Aeromonadaceae</taxon>
        <taxon>Pseudaeromonas</taxon>
    </lineage>
</organism>
<evidence type="ECO:0000313" key="16">
    <source>
        <dbReference type="Proteomes" id="UP001501321"/>
    </source>
</evidence>
<dbReference type="EC" id="3.4.21.89" evidence="4 12"/>
<dbReference type="Gene3D" id="2.170.230.10">
    <property type="match status" value="1"/>
</dbReference>
<evidence type="ECO:0000256" key="5">
    <source>
        <dbReference type="ARBA" id="ARBA00019232"/>
    </source>
</evidence>
<keyword evidence="6" id="KW-1003">Cell membrane</keyword>
<dbReference type="Proteomes" id="UP001501321">
    <property type="component" value="Unassembled WGS sequence"/>
</dbReference>
<dbReference type="RefSeq" id="WP_345012133.1">
    <property type="nucleotide sequence ID" value="NZ_BAABFC010000012.1"/>
</dbReference>
<dbReference type="EMBL" id="BAABFC010000012">
    <property type="protein sequence ID" value="GAA4498678.1"/>
    <property type="molecule type" value="Genomic_DNA"/>
</dbReference>
<dbReference type="Pfam" id="PF10502">
    <property type="entry name" value="Peptidase_S26"/>
    <property type="match status" value="1"/>
</dbReference>
<dbReference type="PROSITE" id="PS00760">
    <property type="entry name" value="SPASE_I_2"/>
    <property type="match status" value="1"/>
</dbReference>
<evidence type="ECO:0000256" key="13">
    <source>
        <dbReference type="RuleBase" id="RU362042"/>
    </source>
</evidence>
<dbReference type="NCBIfam" id="TIGR02227">
    <property type="entry name" value="sigpep_I_bact"/>
    <property type="match status" value="1"/>
</dbReference>
<reference evidence="16" key="1">
    <citation type="journal article" date="2019" name="Int. J. Syst. Evol. Microbiol.">
        <title>The Global Catalogue of Microorganisms (GCM) 10K type strain sequencing project: providing services to taxonomists for standard genome sequencing and annotation.</title>
        <authorList>
            <consortium name="The Broad Institute Genomics Platform"/>
            <consortium name="The Broad Institute Genome Sequencing Center for Infectious Disease"/>
            <person name="Wu L."/>
            <person name="Ma J."/>
        </authorList>
    </citation>
    <scope>NUCLEOTIDE SEQUENCE [LARGE SCALE GENOMIC DNA]</scope>
    <source>
        <strain evidence="16">JCM 32226</strain>
    </source>
</reference>
<sequence length="317" mass="34962">MANTFSLILVAVTALTGLVWLLDSLWLQKARLAKVARAERAAGNALDAATIDKLTAEPVWIEQSKGIFPVIAAVLVLRSFVYEPFQIPSGSMMPTLLIGDFILVEKFAYGIKEPIENHTLIPTGHPKRGDIVVFKYPEDPRVDYIKRVVGLPGDKVVYTADKQLLIEPACPSGQDCAPLAPVAHSFLEQGSFSQTVNGGNLGQVTLPMARFSEHLGTVDHQILQTPAITEEAKQPAYHRLDGLPVGQWVVPAGHYFVMGDNRDNSADSRFWGFVPERNLMGRAVAIWMSFEFDRTPDSWLPGWVPTGVRFDRIGSIQ</sequence>
<dbReference type="PROSITE" id="PS00501">
    <property type="entry name" value="SPASE_I_1"/>
    <property type="match status" value="1"/>
</dbReference>
<evidence type="ECO:0000256" key="3">
    <source>
        <dbReference type="ARBA" id="ARBA00009370"/>
    </source>
</evidence>
<dbReference type="InterPro" id="IPR019757">
    <property type="entry name" value="Pept_S26A_signal_pept_1_Lys-AS"/>
</dbReference>
<dbReference type="InterPro" id="IPR000223">
    <property type="entry name" value="Pept_S26A_signal_pept_1"/>
</dbReference>
<dbReference type="PRINTS" id="PR00727">
    <property type="entry name" value="LEADERPTASE"/>
</dbReference>
<evidence type="ECO:0000256" key="6">
    <source>
        <dbReference type="ARBA" id="ARBA00022475"/>
    </source>
</evidence>
<evidence type="ECO:0000256" key="10">
    <source>
        <dbReference type="ARBA" id="ARBA00022989"/>
    </source>
</evidence>
<comment type="catalytic activity">
    <reaction evidence="1 12">
        <text>Cleavage of hydrophobic, N-terminal signal or leader sequences from secreted and periplasmic proteins.</text>
        <dbReference type="EC" id="3.4.21.89"/>
    </reaction>
</comment>
<gene>
    <name evidence="15" type="primary">lepB</name>
    <name evidence="15" type="ORF">GCM10023095_17560</name>
</gene>
<evidence type="ECO:0000256" key="12">
    <source>
        <dbReference type="RuleBase" id="RU003993"/>
    </source>
</evidence>
<evidence type="ECO:0000259" key="14">
    <source>
        <dbReference type="Pfam" id="PF10502"/>
    </source>
</evidence>
<evidence type="ECO:0000256" key="9">
    <source>
        <dbReference type="ARBA" id="ARBA00022801"/>
    </source>
</evidence>
<evidence type="ECO:0000313" key="15">
    <source>
        <dbReference type="EMBL" id="GAA4498678.1"/>
    </source>
</evidence>
<name>A0ABP8Q7B3_9GAMM</name>
<comment type="similarity">
    <text evidence="3 13">Belongs to the peptidase S26 family.</text>
</comment>
<keyword evidence="11 12" id="KW-0472">Membrane</keyword>
<evidence type="ECO:0000256" key="7">
    <source>
        <dbReference type="ARBA" id="ARBA00022670"/>
    </source>
</evidence>
<dbReference type="InterPro" id="IPR036286">
    <property type="entry name" value="LexA/Signal_pep-like_sf"/>
</dbReference>
<dbReference type="Gene3D" id="2.10.109.10">
    <property type="entry name" value="Umud Fragment, subunit A"/>
    <property type="match status" value="1"/>
</dbReference>
<keyword evidence="9 12" id="KW-0378">Hydrolase</keyword>
<dbReference type="PROSITE" id="PS00761">
    <property type="entry name" value="SPASE_I_3"/>
    <property type="match status" value="1"/>
</dbReference>
<dbReference type="InterPro" id="IPR019756">
    <property type="entry name" value="Pept_S26A_signal_pept_1_Ser-AS"/>
</dbReference>
<comment type="subcellular location">
    <subcellularLocation>
        <location evidence="2">Cell membrane</location>
        <topology evidence="2">Multi-pass membrane protein</topology>
    </subcellularLocation>
    <subcellularLocation>
        <location evidence="13">Membrane</location>
        <topology evidence="13">Multi-pass membrane protein</topology>
    </subcellularLocation>
</comment>
<dbReference type="InterPro" id="IPR019533">
    <property type="entry name" value="Peptidase_S26"/>
</dbReference>
<dbReference type="InterPro" id="IPR019758">
    <property type="entry name" value="Pept_S26A_signal_pept_1_CS"/>
</dbReference>
<feature type="transmembrane region" description="Helical" evidence="12">
    <location>
        <begin position="6"/>
        <end position="27"/>
    </location>
</feature>
<evidence type="ECO:0000256" key="11">
    <source>
        <dbReference type="ARBA" id="ARBA00023136"/>
    </source>
</evidence>
<accession>A0ABP8Q7B3</accession>
<dbReference type="SUPFAM" id="SSF51306">
    <property type="entry name" value="LexA/Signal peptidase"/>
    <property type="match status" value="1"/>
</dbReference>
<protein>
    <recommendedName>
        <fullName evidence="5 12">Signal peptidase I</fullName>
        <ecNumber evidence="4 12">3.4.21.89</ecNumber>
    </recommendedName>
</protein>
<keyword evidence="8 12" id="KW-0812">Transmembrane</keyword>
<proteinExistence type="inferred from homology"/>
<feature type="domain" description="Peptidase S26" evidence="14">
    <location>
        <begin position="61"/>
        <end position="287"/>
    </location>
</feature>